<keyword evidence="2" id="KW-0808">Transferase</keyword>
<dbReference type="Proteomes" id="UP000199050">
    <property type="component" value="Unassembled WGS sequence"/>
</dbReference>
<dbReference type="InterPro" id="IPR008928">
    <property type="entry name" value="6-hairpin_glycosidase_sf"/>
</dbReference>
<keyword evidence="7" id="KW-1185">Reference proteome</keyword>
<accession>A0A1G8RDN0</accession>
<evidence type="ECO:0000256" key="1">
    <source>
        <dbReference type="ARBA" id="ARBA00022676"/>
    </source>
</evidence>
<feature type="domain" description="Glycosyl hydrolase 94 catalytic" evidence="5">
    <location>
        <begin position="292"/>
        <end position="694"/>
    </location>
</feature>
<dbReference type="Pfam" id="PF17167">
    <property type="entry name" value="Glyco_hydro_94"/>
    <property type="match status" value="1"/>
</dbReference>
<dbReference type="GO" id="GO:0030246">
    <property type="term" value="F:carbohydrate binding"/>
    <property type="evidence" value="ECO:0007669"/>
    <property type="project" value="InterPro"/>
</dbReference>
<gene>
    <name evidence="6" type="ORF">SAMN05216192_11272</name>
</gene>
<dbReference type="Gene3D" id="1.50.10.10">
    <property type="match status" value="1"/>
</dbReference>
<evidence type="ECO:0000313" key="6">
    <source>
        <dbReference type="EMBL" id="SDJ15068.1"/>
    </source>
</evidence>
<proteinExistence type="predicted"/>
<dbReference type="STRING" id="1174501.SAMN05216192_11272"/>
<dbReference type="Gene3D" id="2.60.420.10">
    <property type="entry name" value="Maltose phosphorylase, domain 3"/>
    <property type="match status" value="1"/>
</dbReference>
<sequence>MQLSRSGPYGFFKDSGSQYVITTPRTPARWFNYLFNDSYYMEVSQTGQGDSIAFAPRHRTITRGYRFFYVKDHGTGQAWAPLYQPLKSEPDAYECIHGLADSEIRSSTHGIDTSVHVFVPREGQQEIWTVTLRNTGAEPRELSLFAAYSLENGGVMGSKCDLDEETQILSAYSFPYHVTYEQKAGCDDHTNVVYVYSDRKVDSYDCSQRTFFGGDDIYELPAAVQSGSCSGQRAEAEHPVGAMQQRITLQPGEAAVSRFVAGCGHSLEEIAADRAKLIAKGFDVLHKEVLAYWEQLCSTFQIETPDENVNSFMNVWLKKQIVMQTRTNRMSNYCPVRNQLQDALGYALIDPAGAAAYMISVLEGQEKSGFIQQWIMTDGSPPKNLCLLKHTDGPVWLIICMIALVNQSGNAELLHRQVAFKDSDDTASIYEHLVLAADYMAGATGEHGICLMGDGDWNDPINGPGRLGRGESVWNTMALVYGIQTLLPFCERLGDTESAERLRSAAVRLAEAVNTSCWDGAWYIAGFDDNGEPFGTARDEEGQLFLNTQTWAVMSGIADGERLAKCLAAIDSLDTPFGPRLLVPPFSGWNPKWGRISLKLAGTTENGSVYCHASMFKAFADCIAGRGTAAWETIRRTLPTNRDNPPERNGQVPVFVPNYYFGLAGSPGYGKSSHHVSTGTVGWMLWTTLEYALGIRATADGLVIDPCIPAEWSGYRVERRFRNAVYRVEVTNPDRISRGNTIVLVDGKAWSGIELPYEDGREYEITVQLVPEG</sequence>
<dbReference type="InterPro" id="IPR033432">
    <property type="entry name" value="GH94_catalytic"/>
</dbReference>
<dbReference type="Pfam" id="PF03633">
    <property type="entry name" value="Glyco_hydro_65C"/>
    <property type="match status" value="1"/>
</dbReference>
<dbReference type="InterPro" id="IPR037018">
    <property type="entry name" value="GH65_N"/>
</dbReference>
<evidence type="ECO:0000259" key="3">
    <source>
        <dbReference type="Pfam" id="PF03633"/>
    </source>
</evidence>
<dbReference type="EMBL" id="FNDX01000012">
    <property type="protein sequence ID" value="SDJ15068.1"/>
    <property type="molecule type" value="Genomic_DNA"/>
</dbReference>
<evidence type="ECO:0000313" key="7">
    <source>
        <dbReference type="Proteomes" id="UP000199050"/>
    </source>
</evidence>
<evidence type="ECO:0000259" key="4">
    <source>
        <dbReference type="Pfam" id="PF06165"/>
    </source>
</evidence>
<dbReference type="InterPro" id="IPR011013">
    <property type="entry name" value="Gal_mutarotase_sf_dom"/>
</dbReference>
<dbReference type="InterPro" id="IPR052047">
    <property type="entry name" value="GH94_Enzymes"/>
</dbReference>
<dbReference type="InterPro" id="IPR012341">
    <property type="entry name" value="6hp_glycosidase-like_sf"/>
</dbReference>
<dbReference type="GO" id="GO:0016757">
    <property type="term" value="F:glycosyltransferase activity"/>
    <property type="evidence" value="ECO:0007669"/>
    <property type="project" value="UniProtKB-KW"/>
</dbReference>
<dbReference type="SUPFAM" id="SSF74650">
    <property type="entry name" value="Galactose mutarotase-like"/>
    <property type="match status" value="1"/>
</dbReference>
<dbReference type="Gene3D" id="2.70.98.40">
    <property type="entry name" value="Glycoside hydrolase, family 65, N-terminal domain"/>
    <property type="match status" value="1"/>
</dbReference>
<dbReference type="GO" id="GO:0005975">
    <property type="term" value="P:carbohydrate metabolic process"/>
    <property type="evidence" value="ECO:0007669"/>
    <property type="project" value="InterPro"/>
</dbReference>
<dbReference type="PANTHER" id="PTHR37469">
    <property type="entry name" value="CELLOBIONIC ACID PHOSPHORYLASE-RELATED"/>
    <property type="match status" value="1"/>
</dbReference>
<dbReference type="InterPro" id="IPR010383">
    <property type="entry name" value="Glyco_hydrolase_94_b-supersand"/>
</dbReference>
<name>A0A1G8RDN0_9BACL</name>
<feature type="domain" description="Glycosyl hydrolase 94 supersandwich" evidence="4">
    <location>
        <begin position="18"/>
        <end position="273"/>
    </location>
</feature>
<evidence type="ECO:0000256" key="2">
    <source>
        <dbReference type="ARBA" id="ARBA00022679"/>
    </source>
</evidence>
<dbReference type="SUPFAM" id="SSF48208">
    <property type="entry name" value="Six-hairpin glycosidases"/>
    <property type="match status" value="1"/>
</dbReference>
<dbReference type="InterPro" id="IPR005194">
    <property type="entry name" value="Glyco_hydro_65_C"/>
</dbReference>
<dbReference type="PANTHER" id="PTHR37469:SF2">
    <property type="entry name" value="CELLOBIONIC ACID PHOSPHORYLASE"/>
    <property type="match status" value="1"/>
</dbReference>
<protein>
    <submittedName>
        <fullName evidence="6">Cellobiose phosphorylase/cellobionic acid phosphorylase</fullName>
    </submittedName>
</protein>
<dbReference type="AlphaFoldDB" id="A0A1G8RDN0"/>
<reference evidence="7" key="1">
    <citation type="submission" date="2016-10" db="EMBL/GenBank/DDBJ databases">
        <authorList>
            <person name="Varghese N."/>
            <person name="Submissions S."/>
        </authorList>
    </citation>
    <scope>NUCLEOTIDE SEQUENCE [LARGE SCALE GENOMIC DNA]</scope>
    <source>
        <strain evidence="7">CGMCC 1.11012</strain>
    </source>
</reference>
<keyword evidence="1" id="KW-0328">Glycosyltransferase</keyword>
<organism evidence="6 7">
    <name type="scientific">Paenibacillus typhae</name>
    <dbReference type="NCBI Taxonomy" id="1174501"/>
    <lineage>
        <taxon>Bacteria</taxon>
        <taxon>Bacillati</taxon>
        <taxon>Bacillota</taxon>
        <taxon>Bacilli</taxon>
        <taxon>Bacillales</taxon>
        <taxon>Paenibacillaceae</taxon>
        <taxon>Paenibacillus</taxon>
    </lineage>
</organism>
<evidence type="ECO:0000259" key="5">
    <source>
        <dbReference type="Pfam" id="PF17167"/>
    </source>
</evidence>
<feature type="domain" description="Glycoside hydrolase family 65 C-terminal" evidence="3">
    <location>
        <begin position="696"/>
        <end position="731"/>
    </location>
</feature>
<dbReference type="Pfam" id="PF06165">
    <property type="entry name" value="GH94_b-supersand"/>
    <property type="match status" value="1"/>
</dbReference>